<dbReference type="HOGENOM" id="CLU_571168_0_0_1"/>
<feature type="compositionally biased region" description="Acidic residues" evidence="1">
    <location>
        <begin position="86"/>
        <end position="111"/>
    </location>
</feature>
<reference evidence="3" key="1">
    <citation type="journal article" date="2011" name="Proc. Natl. Acad. Sci. U.S.A.">
        <title>Obligate biotrophy features unraveled by the genomic analysis of rust fungi.</title>
        <authorList>
            <person name="Duplessis S."/>
            <person name="Cuomo C.A."/>
            <person name="Lin Y.-C."/>
            <person name="Aerts A."/>
            <person name="Tisserant E."/>
            <person name="Veneault-Fourrey C."/>
            <person name="Joly D.L."/>
            <person name="Hacquard S."/>
            <person name="Amselem J."/>
            <person name="Cantarel B.L."/>
            <person name="Chiu R."/>
            <person name="Coutinho P.M."/>
            <person name="Feau N."/>
            <person name="Field M."/>
            <person name="Frey P."/>
            <person name="Gelhaye E."/>
            <person name="Goldberg J."/>
            <person name="Grabherr M.G."/>
            <person name="Kodira C.D."/>
            <person name="Kohler A."/>
            <person name="Kuees U."/>
            <person name="Lindquist E.A."/>
            <person name="Lucas S.M."/>
            <person name="Mago R."/>
            <person name="Mauceli E."/>
            <person name="Morin E."/>
            <person name="Murat C."/>
            <person name="Pangilinan J.L."/>
            <person name="Park R."/>
            <person name="Pearson M."/>
            <person name="Quesneville H."/>
            <person name="Rouhier N."/>
            <person name="Sakthikumar S."/>
            <person name="Salamov A.A."/>
            <person name="Schmutz J."/>
            <person name="Selles B."/>
            <person name="Shapiro H."/>
            <person name="Tanguay P."/>
            <person name="Tuskan G.A."/>
            <person name="Henrissat B."/>
            <person name="Van de Peer Y."/>
            <person name="Rouze P."/>
            <person name="Ellis J.G."/>
            <person name="Dodds P.N."/>
            <person name="Schein J.E."/>
            <person name="Zhong S."/>
            <person name="Hamelin R.C."/>
            <person name="Grigoriev I.V."/>
            <person name="Szabo L.J."/>
            <person name="Martin F."/>
        </authorList>
    </citation>
    <scope>NUCLEOTIDE SEQUENCE [LARGE SCALE GENOMIC DNA]</scope>
    <source>
        <strain evidence="3">98AG31 / pathotype 3-4-7</strain>
    </source>
</reference>
<organism evidence="3">
    <name type="scientific">Melampsora larici-populina (strain 98AG31 / pathotype 3-4-7)</name>
    <name type="common">Poplar leaf rust fungus</name>
    <dbReference type="NCBI Taxonomy" id="747676"/>
    <lineage>
        <taxon>Eukaryota</taxon>
        <taxon>Fungi</taxon>
        <taxon>Dikarya</taxon>
        <taxon>Basidiomycota</taxon>
        <taxon>Pucciniomycotina</taxon>
        <taxon>Pucciniomycetes</taxon>
        <taxon>Pucciniales</taxon>
        <taxon>Melampsoraceae</taxon>
        <taxon>Melampsora</taxon>
    </lineage>
</organism>
<feature type="region of interest" description="Disordered" evidence="1">
    <location>
        <begin position="1"/>
        <end position="146"/>
    </location>
</feature>
<name>F4RUE3_MELLP</name>
<dbReference type="EMBL" id="GL883121">
    <property type="protein sequence ID" value="EGG03918.1"/>
    <property type="molecule type" value="Genomic_DNA"/>
</dbReference>
<dbReference type="RefSeq" id="XP_007412711.1">
    <property type="nucleotide sequence ID" value="XM_007412649.1"/>
</dbReference>
<evidence type="ECO:0000313" key="3">
    <source>
        <dbReference type="Proteomes" id="UP000001072"/>
    </source>
</evidence>
<accession>F4RUE3</accession>
<dbReference type="Proteomes" id="UP000001072">
    <property type="component" value="Unassembled WGS sequence"/>
</dbReference>
<dbReference type="OrthoDB" id="10376044at2759"/>
<dbReference type="InParanoid" id="F4RUE3"/>
<dbReference type="STRING" id="747676.F4RUE3"/>
<evidence type="ECO:0000256" key="1">
    <source>
        <dbReference type="SAM" id="MobiDB-lite"/>
    </source>
</evidence>
<proteinExistence type="predicted"/>
<dbReference type="GeneID" id="18935299"/>
<feature type="compositionally biased region" description="Acidic residues" evidence="1">
    <location>
        <begin position="59"/>
        <end position="73"/>
    </location>
</feature>
<feature type="compositionally biased region" description="Polar residues" evidence="1">
    <location>
        <begin position="125"/>
        <end position="146"/>
    </location>
</feature>
<dbReference type="AlphaFoldDB" id="F4RUE3"/>
<protein>
    <submittedName>
        <fullName evidence="2">Uncharacterized protein</fullName>
    </submittedName>
</protein>
<dbReference type="VEuPathDB" id="FungiDB:MELLADRAFT_89727"/>
<sequence length="478" mass="54896">MSKPYTPSNRAKKKPQNHSPDNETESLVNSLPESLRFLKPGASRLSHKSKEVKAQENQGQDEDEDLFENEVDDGNNNQLPNKDQQVDDDEDEELQKEFDDEDKENQQEDDNNDTHREGHDDDETSSTNPPDPHSTSPSQHQGGSTNRVQELFRTADPSVPSVRRLMAPNDREKFEKVADIFGLDSRYRAEALRLGSITGDDNRYWTLLCLQQLQRQELAKEAANSCAEWIPKPNFAEQLKKLMRRTLRDSFIKSYTETLDQNKVIISGSFHRKAMQAIMDNTKAWKAEYLPSDFGTTLEDLSNHDKFMELFRSKLRHARDDFPLILLKEIVVPQRKIDLKEPQTEVPALGALLGHLYHFFDPNESRTMTELLKAVNTKTQARFAYLRMALAVFHNTSAEKRKAQGGLTNWRMIDHNLSEFRDKSRDYRRAFNAIVLARDQGLFNGKNTWDEIKSNAQFEVPSVTDVVTTIPFLPTNAS</sequence>
<keyword evidence="3" id="KW-1185">Reference proteome</keyword>
<gene>
    <name evidence="2" type="ORF">MELLADRAFT_89727</name>
</gene>
<dbReference type="KEGG" id="mlr:MELLADRAFT_89727"/>
<evidence type="ECO:0000313" key="2">
    <source>
        <dbReference type="EMBL" id="EGG03918.1"/>
    </source>
</evidence>